<proteinExistence type="predicted"/>
<name>A0A6L8MM57_9BURK</name>
<comment type="caution">
    <text evidence="1">The sequence shown here is derived from an EMBL/GenBank/DDBJ whole genome shotgun (WGS) entry which is preliminary data.</text>
</comment>
<gene>
    <name evidence="1" type="ORF">GTP44_20480</name>
</gene>
<dbReference type="Proteomes" id="UP000474565">
    <property type="component" value="Unassembled WGS sequence"/>
</dbReference>
<accession>A0A6L8MM57</accession>
<dbReference type="AlphaFoldDB" id="A0A6L8MM57"/>
<evidence type="ECO:0000313" key="1">
    <source>
        <dbReference type="EMBL" id="MYM84317.1"/>
    </source>
</evidence>
<organism evidence="1 2">
    <name type="scientific">Duganella lactea</name>
    <dbReference type="NCBI Taxonomy" id="2692173"/>
    <lineage>
        <taxon>Bacteria</taxon>
        <taxon>Pseudomonadati</taxon>
        <taxon>Pseudomonadota</taxon>
        <taxon>Betaproteobacteria</taxon>
        <taxon>Burkholderiales</taxon>
        <taxon>Oxalobacteraceae</taxon>
        <taxon>Telluria group</taxon>
        <taxon>Duganella</taxon>
    </lineage>
</organism>
<sequence length="184" mass="21219">MTTRREDKRERRRVEKESGYLAILVVAHLDRLANKCMHVSLDDGTCEGRPAAQDGETYEPTIETPTFDPLGLGLDWKVLPARLMYGILNLPYRIEQLDNHIAGSWEFDDPPKFTEFFWARRYGYAELGLAISDLAKQLRKHAGLPIEEPAEGEWNRDACMQEQMDKITEARKARDDRYNAKHPA</sequence>
<reference evidence="1 2" key="1">
    <citation type="submission" date="2019-12" db="EMBL/GenBank/DDBJ databases">
        <title>Novel species isolated from a subtropical stream in China.</title>
        <authorList>
            <person name="Lu H."/>
        </authorList>
    </citation>
    <scope>NUCLEOTIDE SEQUENCE [LARGE SCALE GENOMIC DNA]</scope>
    <source>
        <strain evidence="1 2">FT50W</strain>
    </source>
</reference>
<protein>
    <submittedName>
        <fullName evidence="1">Uncharacterized protein</fullName>
    </submittedName>
</protein>
<dbReference type="EMBL" id="WWCP01000030">
    <property type="protein sequence ID" value="MYM84317.1"/>
    <property type="molecule type" value="Genomic_DNA"/>
</dbReference>
<evidence type="ECO:0000313" key="2">
    <source>
        <dbReference type="Proteomes" id="UP000474565"/>
    </source>
</evidence>